<reference evidence="3" key="2">
    <citation type="submission" date="2024-10" db="UniProtKB">
        <authorList>
            <consortium name="EnsemblProtists"/>
        </authorList>
    </citation>
    <scope>IDENTIFICATION</scope>
</reference>
<name>A0A0D3K3Q3_EMIH1</name>
<keyword evidence="2" id="KW-0472">Membrane</keyword>
<evidence type="ECO:0000256" key="1">
    <source>
        <dbReference type="SAM" id="MobiDB-lite"/>
    </source>
</evidence>
<keyword evidence="2" id="KW-1133">Transmembrane helix</keyword>
<dbReference type="AlphaFoldDB" id="A0A0D3K3Q3"/>
<dbReference type="EnsemblProtists" id="EOD30388">
    <property type="protein sequence ID" value="EOD30388"/>
    <property type="gene ID" value="EMIHUDRAFT_232902"/>
</dbReference>
<accession>A0A0D3K3Q3</accession>
<evidence type="ECO:0008006" key="5">
    <source>
        <dbReference type="Google" id="ProtNLM"/>
    </source>
</evidence>
<dbReference type="KEGG" id="ehx:EMIHUDRAFT_232902"/>
<keyword evidence="4" id="KW-1185">Reference proteome</keyword>
<reference evidence="4" key="1">
    <citation type="journal article" date="2013" name="Nature">
        <title>Pan genome of the phytoplankton Emiliania underpins its global distribution.</title>
        <authorList>
            <person name="Read B.A."/>
            <person name="Kegel J."/>
            <person name="Klute M.J."/>
            <person name="Kuo A."/>
            <person name="Lefebvre S.C."/>
            <person name="Maumus F."/>
            <person name="Mayer C."/>
            <person name="Miller J."/>
            <person name="Monier A."/>
            <person name="Salamov A."/>
            <person name="Young J."/>
            <person name="Aguilar M."/>
            <person name="Claverie J.M."/>
            <person name="Frickenhaus S."/>
            <person name="Gonzalez K."/>
            <person name="Herman E.K."/>
            <person name="Lin Y.C."/>
            <person name="Napier J."/>
            <person name="Ogata H."/>
            <person name="Sarno A.F."/>
            <person name="Shmutz J."/>
            <person name="Schroeder D."/>
            <person name="de Vargas C."/>
            <person name="Verret F."/>
            <person name="von Dassow P."/>
            <person name="Valentin K."/>
            <person name="Van de Peer Y."/>
            <person name="Wheeler G."/>
            <person name="Dacks J.B."/>
            <person name="Delwiche C.F."/>
            <person name="Dyhrman S.T."/>
            <person name="Glockner G."/>
            <person name="John U."/>
            <person name="Richards T."/>
            <person name="Worden A.Z."/>
            <person name="Zhang X."/>
            <person name="Grigoriev I.V."/>
            <person name="Allen A.E."/>
            <person name="Bidle K."/>
            <person name="Borodovsky M."/>
            <person name="Bowler C."/>
            <person name="Brownlee C."/>
            <person name="Cock J.M."/>
            <person name="Elias M."/>
            <person name="Gladyshev V.N."/>
            <person name="Groth M."/>
            <person name="Guda C."/>
            <person name="Hadaegh A."/>
            <person name="Iglesias-Rodriguez M.D."/>
            <person name="Jenkins J."/>
            <person name="Jones B.M."/>
            <person name="Lawson T."/>
            <person name="Leese F."/>
            <person name="Lindquist E."/>
            <person name="Lobanov A."/>
            <person name="Lomsadze A."/>
            <person name="Malik S.B."/>
            <person name="Marsh M.E."/>
            <person name="Mackinder L."/>
            <person name="Mock T."/>
            <person name="Mueller-Roeber B."/>
            <person name="Pagarete A."/>
            <person name="Parker M."/>
            <person name="Probert I."/>
            <person name="Quesneville H."/>
            <person name="Raines C."/>
            <person name="Rensing S.A."/>
            <person name="Riano-Pachon D.M."/>
            <person name="Richier S."/>
            <person name="Rokitta S."/>
            <person name="Shiraiwa Y."/>
            <person name="Soanes D.M."/>
            <person name="van der Giezen M."/>
            <person name="Wahlund T.M."/>
            <person name="Williams B."/>
            <person name="Wilson W."/>
            <person name="Wolfe G."/>
            <person name="Wurch L.L."/>
        </authorList>
    </citation>
    <scope>NUCLEOTIDE SEQUENCE</scope>
</reference>
<feature type="transmembrane region" description="Helical" evidence="2">
    <location>
        <begin position="644"/>
        <end position="668"/>
    </location>
</feature>
<sequence length="745" mass="77744">MAVDCPSISNWLLQVQQAGGAPATSGATLLTGNASAHTEELRAQLRAAAATESDARYLLDPAAWHSFACSDGGVDGADSCATLVDDVAATLQQRAGMWTVVFVAAAELAPAAQIASIVGRFWRAARCIHSSATDRLDADCRRTLFVLSTRLGDEAAMETAAGLGGGGLAGGGLAGGGPEGEEGSAGTLSGVRLRERVARDAAAWLASVDRAAPPSQRPGSAQGVCVAAAGASDRCAGDAGELSALDALEGVVAEVRSRLEAARVGASGGEDAHNYRTDEDLWKLVSPPCGIKGEGAFAALFAGAHGEGREKGEGRGARAASAPVGPVVVFDEIEEARRDFMTTALVNAIDHRGFVEHAPTAGAIFVLTSNCFLDELAEATRAEMERRIFTDAIPCSRADGTPSPFAAGKMRDRMRGNAFPFLPLSGEQMAAAFEMQLERRANHYEDENGVSLHWTRDFARLARGAAVGGESVRKRIDVLMRLDSHSVERLYASAASRCRPRRLEALILHTRAGTPAAEPICAGGDRAEGDAEEQRAAPTSAPPQRHHSLGESVPERVLDAEGEARLARLRLEGEAALAAARQAHRAEVEGLRRELAEAREVLWGWEMSRAWIGAAALASLAIALLSSSWLAWSATAWVIKAAAGSAVAVVVAGVAVAAVAALLCAAGSEAACELQRHVQAAARAAIALLLLGWQLLAWAAGALGALGWWGAAVLPAAALGLRLYRDARRRRATQRLAEDRAEGHG</sequence>
<evidence type="ECO:0000313" key="3">
    <source>
        <dbReference type="EnsemblProtists" id="EOD30388"/>
    </source>
</evidence>
<proteinExistence type="predicted"/>
<dbReference type="Proteomes" id="UP000013827">
    <property type="component" value="Unassembled WGS sequence"/>
</dbReference>
<feature type="transmembrane region" description="Helical" evidence="2">
    <location>
        <begin position="610"/>
        <end position="632"/>
    </location>
</feature>
<dbReference type="PaxDb" id="2903-EOD30388"/>
<keyword evidence="2" id="KW-0812">Transmembrane</keyword>
<dbReference type="GeneID" id="17275660"/>
<evidence type="ECO:0000256" key="2">
    <source>
        <dbReference type="SAM" id="Phobius"/>
    </source>
</evidence>
<feature type="transmembrane region" description="Helical" evidence="2">
    <location>
        <begin position="706"/>
        <end position="724"/>
    </location>
</feature>
<protein>
    <recommendedName>
        <fullName evidence="5">ATPase AAA-type core domain-containing protein</fullName>
    </recommendedName>
</protein>
<dbReference type="HOGENOM" id="CLU_379221_0_0_1"/>
<organism evidence="3 4">
    <name type="scientific">Emiliania huxleyi (strain CCMP1516)</name>
    <dbReference type="NCBI Taxonomy" id="280463"/>
    <lineage>
        <taxon>Eukaryota</taxon>
        <taxon>Haptista</taxon>
        <taxon>Haptophyta</taxon>
        <taxon>Prymnesiophyceae</taxon>
        <taxon>Isochrysidales</taxon>
        <taxon>Noelaerhabdaceae</taxon>
        <taxon>Emiliania</taxon>
    </lineage>
</organism>
<feature type="region of interest" description="Disordered" evidence="1">
    <location>
        <begin position="518"/>
        <end position="553"/>
    </location>
</feature>
<evidence type="ECO:0000313" key="4">
    <source>
        <dbReference type="Proteomes" id="UP000013827"/>
    </source>
</evidence>
<feature type="compositionally biased region" description="Basic and acidic residues" evidence="1">
    <location>
        <begin position="525"/>
        <end position="535"/>
    </location>
</feature>
<dbReference type="RefSeq" id="XP_005782817.1">
    <property type="nucleotide sequence ID" value="XM_005782760.1"/>
</dbReference>